<dbReference type="Pfam" id="PF00037">
    <property type="entry name" value="Fer4"/>
    <property type="match status" value="1"/>
</dbReference>
<evidence type="ECO:0000259" key="1">
    <source>
        <dbReference type="PROSITE" id="PS51379"/>
    </source>
</evidence>
<dbReference type="PROSITE" id="PS51379">
    <property type="entry name" value="4FE4S_FER_2"/>
    <property type="match status" value="2"/>
</dbReference>
<proteinExistence type="predicted"/>
<dbReference type="SUPFAM" id="SSF54862">
    <property type="entry name" value="4Fe-4S ferredoxins"/>
    <property type="match status" value="1"/>
</dbReference>
<dbReference type="Proteomes" id="UP000320781">
    <property type="component" value="Unassembled WGS sequence"/>
</dbReference>
<evidence type="ECO:0000313" key="2">
    <source>
        <dbReference type="EMBL" id="TES85953.1"/>
    </source>
</evidence>
<dbReference type="EMBL" id="SOKU01000148">
    <property type="protein sequence ID" value="TES85953.1"/>
    <property type="molecule type" value="Genomic_DNA"/>
</dbReference>
<dbReference type="AlphaFoldDB" id="A0A523QJY6"/>
<gene>
    <name evidence="2" type="ORF">E3J95_03200</name>
</gene>
<feature type="domain" description="4Fe-4S ferredoxin-type" evidence="1">
    <location>
        <begin position="33"/>
        <end position="62"/>
    </location>
</feature>
<dbReference type="InterPro" id="IPR017896">
    <property type="entry name" value="4Fe4S_Fe-S-bd"/>
</dbReference>
<name>A0A523QJY6_UNCAE</name>
<evidence type="ECO:0000313" key="3">
    <source>
        <dbReference type="Proteomes" id="UP000320781"/>
    </source>
</evidence>
<reference evidence="2 3" key="1">
    <citation type="submission" date="2019-03" db="EMBL/GenBank/DDBJ databases">
        <title>Metabolic potential of uncultured bacteria and archaea associated with petroleum seepage in deep-sea sediments.</title>
        <authorList>
            <person name="Dong X."/>
            <person name="Hubert C."/>
        </authorList>
    </citation>
    <scope>NUCLEOTIDE SEQUENCE [LARGE SCALE GENOMIC DNA]</scope>
    <source>
        <strain evidence="2">E44_bin92</strain>
    </source>
</reference>
<feature type="domain" description="4Fe-4S ferredoxin-type" evidence="1">
    <location>
        <begin position="3"/>
        <end position="32"/>
    </location>
</feature>
<accession>A0A523QJY6</accession>
<comment type="caution">
    <text evidence="2">The sequence shown here is derived from an EMBL/GenBank/DDBJ whole genome shotgun (WGS) entry which is preliminary data.</text>
</comment>
<dbReference type="Gene3D" id="3.30.70.20">
    <property type="match status" value="1"/>
</dbReference>
<protein>
    <recommendedName>
        <fullName evidence="1">4Fe-4S ferredoxin-type domain-containing protein</fullName>
    </recommendedName>
</protein>
<sequence>MAEMPVVDLEKCNGCGLCVSVCRYNVLVMVNNVVTVVETQECDWCTGCEAVCSTGAISCPFEIVIEES</sequence>
<organism evidence="2 3">
    <name type="scientific">Aerophobetes bacterium</name>
    <dbReference type="NCBI Taxonomy" id="2030807"/>
    <lineage>
        <taxon>Bacteria</taxon>
        <taxon>Candidatus Aerophobota</taxon>
    </lineage>
</organism>